<sequence>MDSKDIHVIVIGAGITGLLTCQALKKAGIKYSIFEKEQSLNVRSNEWTMAIHWSLPLLKEIVPADVFAKMDAIACNPVLGIHSGLYPIIKGETGELIMGVPYENGLRVPRSKMRAVAATGIEVQYGKLLTDLAFNESGDGVVATFSDGTLVPATMIIGADGPKSRVREFAMGSAEEAAVTRFSIFHTNMTVCYGDAEKALFVRKQYPTSYLALSEQSFHAFQSISSMPDGPDHPETWKFHMAMAWLGEVDNSLDYKARLALIKERAAGLGEPAHSAFMWLPDDTEVHKADISYWISQPWDNRRGRMTLVGDAAHPMPPYRGQGLNHCINDVWHLSKGLTEMLSGASGEPAAATADAQKLTLAEVVTRYEAEMVPRGAEEVRCSVENGYMLHDWKKIQQSPVFNRGFKPMDGHGGAAAAAGPVKPNAAPNGVVEENPLSEHAQVQLRRDAELAAAAETATASA</sequence>
<evidence type="ECO:0000256" key="2">
    <source>
        <dbReference type="ARBA" id="ARBA00022630"/>
    </source>
</evidence>
<evidence type="ECO:0000313" key="9">
    <source>
        <dbReference type="Proteomes" id="UP001172101"/>
    </source>
</evidence>
<dbReference type="InterPro" id="IPR036188">
    <property type="entry name" value="FAD/NAD-bd_sf"/>
</dbReference>
<keyword evidence="5" id="KW-0503">Monooxygenase</keyword>
<evidence type="ECO:0000259" key="7">
    <source>
        <dbReference type="Pfam" id="PF01494"/>
    </source>
</evidence>
<evidence type="ECO:0000313" key="8">
    <source>
        <dbReference type="EMBL" id="KAK0718473.1"/>
    </source>
</evidence>
<gene>
    <name evidence="8" type="ORF">B0T26DRAFT_676637</name>
</gene>
<evidence type="ECO:0000256" key="3">
    <source>
        <dbReference type="ARBA" id="ARBA00022827"/>
    </source>
</evidence>
<keyword evidence="4" id="KW-0560">Oxidoreductase</keyword>
<dbReference type="RefSeq" id="XP_060297266.1">
    <property type="nucleotide sequence ID" value="XM_060439999.1"/>
</dbReference>
<dbReference type="GO" id="GO:0004497">
    <property type="term" value="F:monooxygenase activity"/>
    <property type="evidence" value="ECO:0007669"/>
    <property type="project" value="UniProtKB-KW"/>
</dbReference>
<comment type="caution">
    <text evidence="8">The sequence shown here is derived from an EMBL/GenBank/DDBJ whole genome shotgun (WGS) entry which is preliminary data.</text>
</comment>
<accession>A0AA40E0S8</accession>
<keyword evidence="3" id="KW-0274">FAD</keyword>
<comment type="cofactor">
    <cofactor evidence="1">
        <name>FAD</name>
        <dbReference type="ChEBI" id="CHEBI:57692"/>
    </cofactor>
</comment>
<evidence type="ECO:0000256" key="1">
    <source>
        <dbReference type="ARBA" id="ARBA00001974"/>
    </source>
</evidence>
<evidence type="ECO:0000256" key="4">
    <source>
        <dbReference type="ARBA" id="ARBA00023002"/>
    </source>
</evidence>
<dbReference type="PANTHER" id="PTHR47178:SF2">
    <property type="entry name" value="FAD-BINDING DOMAIN-CONTAINING PROTEIN"/>
    <property type="match status" value="1"/>
</dbReference>
<reference evidence="8" key="1">
    <citation type="submission" date="2023-06" db="EMBL/GenBank/DDBJ databases">
        <title>Genome-scale phylogeny and comparative genomics of the fungal order Sordariales.</title>
        <authorList>
            <consortium name="Lawrence Berkeley National Laboratory"/>
            <person name="Hensen N."/>
            <person name="Bonometti L."/>
            <person name="Westerberg I."/>
            <person name="Brannstrom I.O."/>
            <person name="Guillou S."/>
            <person name="Cros-Aarteil S."/>
            <person name="Calhoun S."/>
            <person name="Haridas S."/>
            <person name="Kuo A."/>
            <person name="Mondo S."/>
            <person name="Pangilinan J."/>
            <person name="Riley R."/>
            <person name="LaButti K."/>
            <person name="Andreopoulos B."/>
            <person name="Lipzen A."/>
            <person name="Chen C."/>
            <person name="Yanf M."/>
            <person name="Daum C."/>
            <person name="Ng V."/>
            <person name="Clum A."/>
            <person name="Steindorff A."/>
            <person name="Ohm R."/>
            <person name="Martin F."/>
            <person name="Silar P."/>
            <person name="Natvig D."/>
            <person name="Lalanne C."/>
            <person name="Gautier V."/>
            <person name="Ament-velasquez S.L."/>
            <person name="Kruys A."/>
            <person name="Hutchinson M.I."/>
            <person name="Powell A.J."/>
            <person name="Barry K."/>
            <person name="Miller A.N."/>
            <person name="Grigoriev I.V."/>
            <person name="Debuchy R."/>
            <person name="Gladieux P."/>
            <person name="Thoren M.H."/>
            <person name="Johannesson H."/>
        </authorList>
    </citation>
    <scope>NUCLEOTIDE SEQUENCE</scope>
    <source>
        <strain evidence="8">SMH2392-1A</strain>
    </source>
</reference>
<dbReference type="PANTHER" id="PTHR47178">
    <property type="entry name" value="MONOOXYGENASE, FAD-BINDING"/>
    <property type="match status" value="1"/>
</dbReference>
<dbReference type="EMBL" id="JAUIRO010000004">
    <property type="protein sequence ID" value="KAK0718473.1"/>
    <property type="molecule type" value="Genomic_DNA"/>
</dbReference>
<feature type="domain" description="FAD-binding" evidence="7">
    <location>
        <begin position="117"/>
        <end position="366"/>
    </location>
</feature>
<dbReference type="PRINTS" id="PR00420">
    <property type="entry name" value="RNGMNOXGNASE"/>
</dbReference>
<evidence type="ECO:0000256" key="5">
    <source>
        <dbReference type="ARBA" id="ARBA00023033"/>
    </source>
</evidence>
<keyword evidence="9" id="KW-1185">Reference proteome</keyword>
<proteinExistence type="predicted"/>
<dbReference type="SUPFAM" id="SSF51905">
    <property type="entry name" value="FAD/NAD(P)-binding domain"/>
    <property type="match status" value="1"/>
</dbReference>
<dbReference type="Pfam" id="PF13450">
    <property type="entry name" value="NAD_binding_8"/>
    <property type="match status" value="1"/>
</dbReference>
<dbReference type="InterPro" id="IPR002938">
    <property type="entry name" value="FAD-bd"/>
</dbReference>
<feature type="compositionally biased region" description="Low complexity" evidence="6">
    <location>
        <begin position="415"/>
        <end position="430"/>
    </location>
</feature>
<dbReference type="AlphaFoldDB" id="A0AA40E0S8"/>
<protein>
    <recommendedName>
        <fullName evidence="7">FAD-binding domain-containing protein</fullName>
    </recommendedName>
</protein>
<dbReference type="Gene3D" id="3.50.50.60">
    <property type="entry name" value="FAD/NAD(P)-binding domain"/>
    <property type="match status" value="1"/>
</dbReference>
<dbReference type="GeneID" id="85323269"/>
<feature type="region of interest" description="Disordered" evidence="6">
    <location>
        <begin position="412"/>
        <end position="436"/>
    </location>
</feature>
<dbReference type="GO" id="GO:0071949">
    <property type="term" value="F:FAD binding"/>
    <property type="evidence" value="ECO:0007669"/>
    <property type="project" value="InterPro"/>
</dbReference>
<keyword evidence="2" id="KW-0285">Flavoprotein</keyword>
<organism evidence="8 9">
    <name type="scientific">Lasiosphaeria miniovina</name>
    <dbReference type="NCBI Taxonomy" id="1954250"/>
    <lineage>
        <taxon>Eukaryota</taxon>
        <taxon>Fungi</taxon>
        <taxon>Dikarya</taxon>
        <taxon>Ascomycota</taxon>
        <taxon>Pezizomycotina</taxon>
        <taxon>Sordariomycetes</taxon>
        <taxon>Sordariomycetidae</taxon>
        <taxon>Sordariales</taxon>
        <taxon>Lasiosphaeriaceae</taxon>
        <taxon>Lasiosphaeria</taxon>
    </lineage>
</organism>
<name>A0AA40E0S8_9PEZI</name>
<evidence type="ECO:0000256" key="6">
    <source>
        <dbReference type="SAM" id="MobiDB-lite"/>
    </source>
</evidence>
<dbReference type="Proteomes" id="UP001172101">
    <property type="component" value="Unassembled WGS sequence"/>
</dbReference>
<dbReference type="Pfam" id="PF01494">
    <property type="entry name" value="FAD_binding_3"/>
    <property type="match status" value="1"/>
</dbReference>